<proteinExistence type="predicted"/>
<evidence type="ECO:0000313" key="2">
    <source>
        <dbReference type="Proteomes" id="UP000265520"/>
    </source>
</evidence>
<accession>A0A392V3M0</accession>
<evidence type="ECO:0000313" key="1">
    <source>
        <dbReference type="EMBL" id="MCI81839.1"/>
    </source>
</evidence>
<feature type="non-terminal residue" evidence="1">
    <location>
        <position position="35"/>
    </location>
</feature>
<dbReference type="EMBL" id="LXQA011029056">
    <property type="protein sequence ID" value="MCI81839.1"/>
    <property type="molecule type" value="Genomic_DNA"/>
</dbReference>
<name>A0A392V3M0_9FABA</name>
<sequence>MARSSATAIERRLKQLGARIDPRIRLGGPNKPDTG</sequence>
<organism evidence="1 2">
    <name type="scientific">Trifolium medium</name>
    <dbReference type="NCBI Taxonomy" id="97028"/>
    <lineage>
        <taxon>Eukaryota</taxon>
        <taxon>Viridiplantae</taxon>
        <taxon>Streptophyta</taxon>
        <taxon>Embryophyta</taxon>
        <taxon>Tracheophyta</taxon>
        <taxon>Spermatophyta</taxon>
        <taxon>Magnoliopsida</taxon>
        <taxon>eudicotyledons</taxon>
        <taxon>Gunneridae</taxon>
        <taxon>Pentapetalae</taxon>
        <taxon>rosids</taxon>
        <taxon>fabids</taxon>
        <taxon>Fabales</taxon>
        <taxon>Fabaceae</taxon>
        <taxon>Papilionoideae</taxon>
        <taxon>50 kb inversion clade</taxon>
        <taxon>NPAAA clade</taxon>
        <taxon>Hologalegina</taxon>
        <taxon>IRL clade</taxon>
        <taxon>Trifolieae</taxon>
        <taxon>Trifolium</taxon>
    </lineage>
</organism>
<reference evidence="1 2" key="1">
    <citation type="journal article" date="2018" name="Front. Plant Sci.">
        <title>Red Clover (Trifolium pratense) and Zigzag Clover (T. medium) - A Picture of Genomic Similarities and Differences.</title>
        <authorList>
            <person name="Dluhosova J."/>
            <person name="Istvanek J."/>
            <person name="Nedelnik J."/>
            <person name="Repkova J."/>
        </authorList>
    </citation>
    <scope>NUCLEOTIDE SEQUENCE [LARGE SCALE GENOMIC DNA]</scope>
    <source>
        <strain evidence="2">cv. 10/8</strain>
        <tissue evidence="1">Leaf</tissue>
    </source>
</reference>
<comment type="caution">
    <text evidence="1">The sequence shown here is derived from an EMBL/GenBank/DDBJ whole genome shotgun (WGS) entry which is preliminary data.</text>
</comment>
<dbReference type="AlphaFoldDB" id="A0A392V3M0"/>
<keyword evidence="2" id="KW-1185">Reference proteome</keyword>
<dbReference type="Proteomes" id="UP000265520">
    <property type="component" value="Unassembled WGS sequence"/>
</dbReference>
<protein>
    <submittedName>
        <fullName evidence="1">Uncharacterized protein</fullName>
    </submittedName>
</protein>